<dbReference type="OrthoDB" id="2126698at2759"/>
<proteinExistence type="inferred from homology"/>
<evidence type="ECO:0000256" key="5">
    <source>
        <dbReference type="ARBA" id="ARBA00023136"/>
    </source>
</evidence>
<evidence type="ECO:0000313" key="7">
    <source>
        <dbReference type="EMBL" id="KAG5623661.1"/>
    </source>
</evidence>
<feature type="transmembrane region" description="Helical" evidence="6">
    <location>
        <begin position="372"/>
        <end position="396"/>
    </location>
</feature>
<name>A0A9J6AG79_SOLCO</name>
<feature type="transmembrane region" description="Helical" evidence="6">
    <location>
        <begin position="153"/>
        <end position="171"/>
    </location>
</feature>
<keyword evidence="5 6" id="KW-0472">Membrane</keyword>
<evidence type="ECO:0000256" key="3">
    <source>
        <dbReference type="ARBA" id="ARBA00022692"/>
    </source>
</evidence>
<dbReference type="EMBL" id="JACXVP010000002">
    <property type="protein sequence ID" value="KAG5623661.1"/>
    <property type="molecule type" value="Genomic_DNA"/>
</dbReference>
<feature type="transmembrane region" description="Helical" evidence="6">
    <location>
        <begin position="111"/>
        <end position="133"/>
    </location>
</feature>
<accession>A0A9J6AG79</accession>
<evidence type="ECO:0000256" key="6">
    <source>
        <dbReference type="SAM" id="Phobius"/>
    </source>
</evidence>
<evidence type="ECO:0000256" key="2">
    <source>
        <dbReference type="ARBA" id="ARBA00010199"/>
    </source>
</evidence>
<comment type="caution">
    <text evidence="7">The sequence shown here is derived from an EMBL/GenBank/DDBJ whole genome shotgun (WGS) entry which is preliminary data.</text>
</comment>
<evidence type="ECO:0008006" key="9">
    <source>
        <dbReference type="Google" id="ProtNLM"/>
    </source>
</evidence>
<dbReference type="GO" id="GO:1990961">
    <property type="term" value="P:xenobiotic detoxification by transmembrane export across the plasma membrane"/>
    <property type="evidence" value="ECO:0007669"/>
    <property type="project" value="InterPro"/>
</dbReference>
<dbReference type="CDD" id="cd13132">
    <property type="entry name" value="MATE_eukaryotic"/>
    <property type="match status" value="1"/>
</dbReference>
<evidence type="ECO:0000256" key="4">
    <source>
        <dbReference type="ARBA" id="ARBA00022989"/>
    </source>
</evidence>
<feature type="transmembrane region" description="Helical" evidence="6">
    <location>
        <begin position="263"/>
        <end position="283"/>
    </location>
</feature>
<feature type="transmembrane region" description="Helical" evidence="6">
    <location>
        <begin position="303"/>
        <end position="330"/>
    </location>
</feature>
<keyword evidence="8" id="KW-1185">Reference proteome</keyword>
<dbReference type="GO" id="GO:0042910">
    <property type="term" value="F:xenobiotic transmembrane transporter activity"/>
    <property type="evidence" value="ECO:0007669"/>
    <property type="project" value="InterPro"/>
</dbReference>
<dbReference type="GO" id="GO:0016020">
    <property type="term" value="C:membrane"/>
    <property type="evidence" value="ECO:0007669"/>
    <property type="project" value="UniProtKB-SubCell"/>
</dbReference>
<feature type="transmembrane region" description="Helical" evidence="6">
    <location>
        <begin position="36"/>
        <end position="59"/>
    </location>
</feature>
<comment type="subcellular location">
    <subcellularLocation>
        <location evidence="1">Membrane</location>
        <topology evidence="1">Multi-pass membrane protein</topology>
    </subcellularLocation>
</comment>
<reference evidence="7 8" key="1">
    <citation type="submission" date="2020-09" db="EMBL/GenBank/DDBJ databases">
        <title>De no assembly of potato wild relative species, Solanum commersonii.</title>
        <authorList>
            <person name="Cho K."/>
        </authorList>
    </citation>
    <scope>NUCLEOTIDE SEQUENCE [LARGE SCALE GENOMIC DNA]</scope>
    <source>
        <strain evidence="7">LZ3.2</strain>
        <tissue evidence="7">Leaf</tissue>
    </source>
</reference>
<keyword evidence="3 6" id="KW-0812">Transmembrane</keyword>
<feature type="transmembrane region" description="Helical" evidence="6">
    <location>
        <begin position="65"/>
        <end position="90"/>
    </location>
</feature>
<dbReference type="GO" id="GO:0015297">
    <property type="term" value="F:antiporter activity"/>
    <property type="evidence" value="ECO:0007669"/>
    <property type="project" value="InterPro"/>
</dbReference>
<feature type="transmembrane region" description="Helical" evidence="6">
    <location>
        <begin position="342"/>
        <end position="366"/>
    </location>
</feature>
<dbReference type="AlphaFoldDB" id="A0A9J6AG79"/>
<gene>
    <name evidence="7" type="ORF">H5410_008879</name>
</gene>
<keyword evidence="4 6" id="KW-1133">Transmembrane helix</keyword>
<dbReference type="PANTHER" id="PTHR11206">
    <property type="entry name" value="MULTIDRUG RESISTANCE PROTEIN"/>
    <property type="match status" value="1"/>
</dbReference>
<comment type="similarity">
    <text evidence="2">Belongs to the multi antimicrobial extrusion (MATE) (TC 2.A.66.1) family.</text>
</comment>
<dbReference type="InterPro" id="IPR002528">
    <property type="entry name" value="MATE_fam"/>
</dbReference>
<organism evidence="7 8">
    <name type="scientific">Solanum commersonii</name>
    <name type="common">Commerson's wild potato</name>
    <name type="synonym">Commerson's nightshade</name>
    <dbReference type="NCBI Taxonomy" id="4109"/>
    <lineage>
        <taxon>Eukaryota</taxon>
        <taxon>Viridiplantae</taxon>
        <taxon>Streptophyta</taxon>
        <taxon>Embryophyta</taxon>
        <taxon>Tracheophyta</taxon>
        <taxon>Spermatophyta</taxon>
        <taxon>Magnoliopsida</taxon>
        <taxon>eudicotyledons</taxon>
        <taxon>Gunneridae</taxon>
        <taxon>Pentapetalae</taxon>
        <taxon>asterids</taxon>
        <taxon>lamiids</taxon>
        <taxon>Solanales</taxon>
        <taxon>Solanaceae</taxon>
        <taxon>Solanoideae</taxon>
        <taxon>Solaneae</taxon>
        <taxon>Solanum</taxon>
    </lineage>
</organism>
<dbReference type="InterPro" id="IPR045069">
    <property type="entry name" value="MATE_euk"/>
</dbReference>
<evidence type="ECO:0000313" key="8">
    <source>
        <dbReference type="Proteomes" id="UP000824120"/>
    </source>
</evidence>
<sequence>MAESMEEQLLGNEENRRWIITTEWEIYSQELKKLSYIAAPMVAVSVLQYLLQVVSMMMVGHLDQISLSSVAIATSITNVSGFSLLSGLVGGLETLSGQAYGANQWQKVGTYTYSAVISLLIVCIPISISWLFMDKLLILMGQDPVISVEAYKFSLWLTPALFGSAILKPLFRYLQIQSLILPMLVTAFLVLCLHISLSWFFIFQLGLGKSGAAIAFCFSIWTFVALLVFYISRSSSCERTRTYLNKDALLAVGQFFRYATPSALMVCLTISSLHFVIPFGLGVGASTRVSNELGSGNPQKALVAVRVAMFLAVVETVVVSTVTFLCRGVLGIARGSGWQIIGAYVNLGAFYLVGIPVAFLLCFVVNLKAKGLWIGLLVGSAIQATSLSLILSFTDWQKQAINAKKRVSEKKSSEENNKRGLIR</sequence>
<feature type="transmembrane region" description="Helical" evidence="6">
    <location>
        <begin position="211"/>
        <end position="231"/>
    </location>
</feature>
<feature type="transmembrane region" description="Helical" evidence="6">
    <location>
        <begin position="183"/>
        <end position="205"/>
    </location>
</feature>
<protein>
    <recommendedName>
        <fullName evidence="9">Multidrug and toxic compound extrusion protein</fullName>
    </recommendedName>
</protein>
<dbReference type="Pfam" id="PF01554">
    <property type="entry name" value="MatE"/>
    <property type="match status" value="2"/>
</dbReference>
<dbReference type="Proteomes" id="UP000824120">
    <property type="component" value="Chromosome 2"/>
</dbReference>
<evidence type="ECO:0000256" key="1">
    <source>
        <dbReference type="ARBA" id="ARBA00004141"/>
    </source>
</evidence>